<evidence type="ECO:0000313" key="3">
    <source>
        <dbReference type="Proteomes" id="UP001374584"/>
    </source>
</evidence>
<keyword evidence="1" id="KW-0812">Transmembrane</keyword>
<keyword evidence="1" id="KW-1133">Transmembrane helix</keyword>
<dbReference type="EMBL" id="JAYMYR010000002">
    <property type="protein sequence ID" value="KAK7377151.1"/>
    <property type="molecule type" value="Genomic_DNA"/>
</dbReference>
<accession>A0AAN9RLM9</accession>
<reference evidence="2 3" key="1">
    <citation type="submission" date="2024-01" db="EMBL/GenBank/DDBJ databases">
        <title>The genomes of 5 underutilized Papilionoideae crops provide insights into root nodulation and disease resistanc.</title>
        <authorList>
            <person name="Jiang F."/>
        </authorList>
    </citation>
    <scope>NUCLEOTIDE SEQUENCE [LARGE SCALE GENOMIC DNA]</scope>
    <source>
        <strain evidence="2">JINMINGXINNONG_FW02</strain>
        <tissue evidence="2">Leaves</tissue>
    </source>
</reference>
<protein>
    <submittedName>
        <fullName evidence="2">Uncharacterized protein</fullName>
    </submittedName>
</protein>
<evidence type="ECO:0000313" key="2">
    <source>
        <dbReference type="EMBL" id="KAK7377151.1"/>
    </source>
</evidence>
<evidence type="ECO:0000256" key="1">
    <source>
        <dbReference type="SAM" id="Phobius"/>
    </source>
</evidence>
<gene>
    <name evidence="2" type="ORF">VNO80_02571</name>
</gene>
<dbReference type="Proteomes" id="UP001374584">
    <property type="component" value="Unassembled WGS sequence"/>
</dbReference>
<proteinExistence type="predicted"/>
<comment type="caution">
    <text evidence="2">The sequence shown here is derived from an EMBL/GenBank/DDBJ whole genome shotgun (WGS) entry which is preliminary data.</text>
</comment>
<name>A0AAN9RLM9_PHACN</name>
<keyword evidence="1" id="KW-0472">Membrane</keyword>
<keyword evidence="3" id="KW-1185">Reference proteome</keyword>
<feature type="transmembrane region" description="Helical" evidence="1">
    <location>
        <begin position="59"/>
        <end position="80"/>
    </location>
</feature>
<organism evidence="2 3">
    <name type="scientific">Phaseolus coccineus</name>
    <name type="common">Scarlet runner bean</name>
    <name type="synonym">Phaseolus multiflorus</name>
    <dbReference type="NCBI Taxonomy" id="3886"/>
    <lineage>
        <taxon>Eukaryota</taxon>
        <taxon>Viridiplantae</taxon>
        <taxon>Streptophyta</taxon>
        <taxon>Embryophyta</taxon>
        <taxon>Tracheophyta</taxon>
        <taxon>Spermatophyta</taxon>
        <taxon>Magnoliopsida</taxon>
        <taxon>eudicotyledons</taxon>
        <taxon>Gunneridae</taxon>
        <taxon>Pentapetalae</taxon>
        <taxon>rosids</taxon>
        <taxon>fabids</taxon>
        <taxon>Fabales</taxon>
        <taxon>Fabaceae</taxon>
        <taxon>Papilionoideae</taxon>
        <taxon>50 kb inversion clade</taxon>
        <taxon>NPAAA clade</taxon>
        <taxon>indigoferoid/millettioid clade</taxon>
        <taxon>Phaseoleae</taxon>
        <taxon>Phaseolus</taxon>
    </lineage>
</organism>
<dbReference type="AlphaFoldDB" id="A0AAN9RLM9"/>
<sequence>MAPTLSFCFVSSRPSLSLSQSESESESDVFIYFHSLPLVGIGLHHPLTLRLGVVSKSGYVSRIFNILGLRLIFLLCFRSAQMTKNR</sequence>